<dbReference type="Pfam" id="PF10863">
    <property type="entry name" value="NOP19"/>
    <property type="match status" value="1"/>
</dbReference>
<evidence type="ECO:0000313" key="3">
    <source>
        <dbReference type="Proteomes" id="UP000422736"/>
    </source>
</evidence>
<dbReference type="Proteomes" id="UP000422736">
    <property type="component" value="Chromosome 4"/>
</dbReference>
<evidence type="ECO:0000313" key="2">
    <source>
        <dbReference type="EMBL" id="QGN16184.1"/>
    </source>
</evidence>
<organism evidence="2 3">
    <name type="scientific">Kluyveromyces marxianus</name>
    <name type="common">Yeast</name>
    <name type="synonym">Candida kefyr</name>
    <dbReference type="NCBI Taxonomy" id="4911"/>
    <lineage>
        <taxon>Eukaryota</taxon>
        <taxon>Fungi</taxon>
        <taxon>Dikarya</taxon>
        <taxon>Ascomycota</taxon>
        <taxon>Saccharomycotina</taxon>
        <taxon>Saccharomycetes</taxon>
        <taxon>Saccharomycetales</taxon>
        <taxon>Saccharomycetaceae</taxon>
        <taxon>Kluyveromyces</taxon>
    </lineage>
</organism>
<gene>
    <name evidence="2" type="primary">NOP19</name>
    <name evidence="2" type="ORF">FIM1_2886</name>
</gene>
<proteinExistence type="predicted"/>
<feature type="compositionally biased region" description="Basic residues" evidence="1">
    <location>
        <begin position="122"/>
        <end position="131"/>
    </location>
</feature>
<dbReference type="InterPro" id="IPR022592">
    <property type="entry name" value="Nucleolar_19"/>
</dbReference>
<feature type="compositionally biased region" description="Basic and acidic residues" evidence="1">
    <location>
        <begin position="97"/>
        <end position="114"/>
    </location>
</feature>
<feature type="compositionally biased region" description="Basic and acidic residues" evidence="1">
    <location>
        <begin position="132"/>
        <end position="151"/>
    </location>
</feature>
<name>A0ABX6EZ85_KLUMA</name>
<accession>A0ABX6EZ85</accession>
<dbReference type="EMBL" id="CP015057">
    <property type="protein sequence ID" value="QGN16184.1"/>
    <property type="molecule type" value="Genomic_DNA"/>
</dbReference>
<keyword evidence="3" id="KW-1185">Reference proteome</keyword>
<sequence>MSRSQEIKEKQALLAKFQHGFGNSTSKVLEWIDGSSSVQEQENKSKDDFFQLPVIQIGSGLSFNDTQDINDTDIHTIGEFIKGDKKVSSLAKKKRTNKDIQERNSVHRVRKDDSQAMVSLKNKIRNQQRQKIRNELPKDKKGSNNVNDKKQSQMQLQPSVDAESSSDDEADIKEQKHSKKKTGLLLFTGKKSKR</sequence>
<reference evidence="2 3" key="1">
    <citation type="submission" date="2016-03" db="EMBL/GenBank/DDBJ databases">
        <title>How can Kluyveromyces marxianus grow so fast - potential evolutionary course in Saccharomyces Complex revealed by comparative genomics.</title>
        <authorList>
            <person name="Mo W."/>
            <person name="Lu W."/>
            <person name="Yang X."/>
            <person name="Qi J."/>
            <person name="Lv H."/>
        </authorList>
    </citation>
    <scope>NUCLEOTIDE SEQUENCE [LARGE SCALE GENOMIC DNA]</scope>
    <source>
        <strain evidence="2 3">FIM1</strain>
    </source>
</reference>
<feature type="compositionally biased region" description="Low complexity" evidence="1">
    <location>
        <begin position="183"/>
        <end position="194"/>
    </location>
</feature>
<protein>
    <submittedName>
        <fullName evidence="2">YGR251W</fullName>
    </submittedName>
</protein>
<feature type="region of interest" description="Disordered" evidence="1">
    <location>
        <begin position="89"/>
        <end position="194"/>
    </location>
</feature>
<evidence type="ECO:0000256" key="1">
    <source>
        <dbReference type="SAM" id="MobiDB-lite"/>
    </source>
</evidence>
<reference evidence="2 3" key="2">
    <citation type="submission" date="2019-11" db="EMBL/GenBank/DDBJ databases">
        <authorList>
            <person name="Lu H."/>
        </authorList>
    </citation>
    <scope>NUCLEOTIDE SEQUENCE [LARGE SCALE GENOMIC DNA]</scope>
    <source>
        <strain evidence="2 3">FIM1</strain>
    </source>
</reference>